<proteinExistence type="predicted"/>
<dbReference type="Pfam" id="PF14460">
    <property type="entry name" value="Prok-E2_D"/>
    <property type="match status" value="1"/>
</dbReference>
<sequence length="238" mass="27385">MNDIIHHFGTLYHPVSALVIYQANYDDNRDTYVEHFDMDKDGNPINAHPLSEREAKILAKSFNTEKEKSKAFLKPESILPTHILFINPTEKGSVIWYTKARKAKLFFTESLGIPNGIANVPAMLWVASKQHLTVFALNSDKRPTEKTALYHAPFFNVYENGNVCMGTVNVDIKKSASVEEFIRAWEHYFFNSKFSHLNNHNPTNGNCVNMWKELMDTEKLFPKEILKKTNKILKNILP</sequence>
<protein>
    <submittedName>
        <fullName evidence="1">PRTRC system protein B</fullName>
    </submittedName>
</protein>
<comment type="caution">
    <text evidence="1">The sequence shown here is derived from an EMBL/GenBank/DDBJ whole genome shotgun (WGS) entry which is preliminary data.</text>
</comment>
<dbReference type="EMBL" id="QNVT01000024">
    <property type="protein sequence ID" value="REC60510.1"/>
    <property type="molecule type" value="Genomic_DNA"/>
</dbReference>
<reference evidence="2" key="1">
    <citation type="submission" date="2018-06" db="EMBL/GenBank/DDBJ databases">
        <authorList>
            <person name="Lum Nde A."/>
            <person name="Hugo C."/>
        </authorList>
    </citation>
    <scope>NUCLEOTIDE SEQUENCE [LARGE SCALE GENOMIC DNA]</scope>
    <source>
        <strain evidence="2">1_F178</strain>
    </source>
</reference>
<evidence type="ECO:0000313" key="1">
    <source>
        <dbReference type="EMBL" id="REC60510.1"/>
    </source>
</evidence>
<dbReference type="InterPro" id="IPR032787">
    <property type="entry name" value="Prok-E2_D"/>
</dbReference>
<name>A0A3D9C3R5_9FLAO</name>
<keyword evidence="2" id="KW-1185">Reference proteome</keyword>
<gene>
    <name evidence="1" type="ORF">DRF65_20830</name>
</gene>
<dbReference type="AlphaFoldDB" id="A0A3D9C3R5"/>
<accession>A0A3D9C3R5</accession>
<dbReference type="RefSeq" id="WP_115972672.1">
    <property type="nucleotide sequence ID" value="NZ_QNVT01000024.1"/>
</dbReference>
<dbReference type="Proteomes" id="UP000256686">
    <property type="component" value="Unassembled WGS sequence"/>
</dbReference>
<evidence type="ECO:0000313" key="2">
    <source>
        <dbReference type="Proteomes" id="UP000256686"/>
    </source>
</evidence>
<organism evidence="1 2">
    <name type="scientific">Chryseobacterium pennae</name>
    <dbReference type="NCBI Taxonomy" id="2258962"/>
    <lineage>
        <taxon>Bacteria</taxon>
        <taxon>Pseudomonadati</taxon>
        <taxon>Bacteroidota</taxon>
        <taxon>Flavobacteriia</taxon>
        <taxon>Flavobacteriales</taxon>
        <taxon>Weeksellaceae</taxon>
        <taxon>Chryseobacterium group</taxon>
        <taxon>Chryseobacterium</taxon>
    </lineage>
</organism>
<dbReference type="NCBIfam" id="TIGR03737">
    <property type="entry name" value="PRTRC_B"/>
    <property type="match status" value="1"/>
</dbReference>
<dbReference type="InterPro" id="IPR022280">
    <property type="entry name" value="PRTRC_protein-B"/>
</dbReference>